<evidence type="ECO:0000313" key="3">
    <source>
        <dbReference type="Proteomes" id="UP000515512"/>
    </source>
</evidence>
<evidence type="ECO:0000256" key="1">
    <source>
        <dbReference type="SAM" id="Phobius"/>
    </source>
</evidence>
<keyword evidence="1" id="KW-0472">Membrane</keyword>
<dbReference type="KEGG" id="nhu:H0264_27315"/>
<organism evidence="2 3">
    <name type="scientific">Nocardia huaxiensis</name>
    <dbReference type="NCBI Taxonomy" id="2755382"/>
    <lineage>
        <taxon>Bacteria</taxon>
        <taxon>Bacillati</taxon>
        <taxon>Actinomycetota</taxon>
        <taxon>Actinomycetes</taxon>
        <taxon>Mycobacteriales</taxon>
        <taxon>Nocardiaceae</taxon>
        <taxon>Nocardia</taxon>
    </lineage>
</organism>
<name>A0A7D6ZJ58_9NOCA</name>
<dbReference type="InterPro" id="IPR058714">
    <property type="entry name" value="LpqS"/>
</dbReference>
<dbReference type="EMBL" id="CP059399">
    <property type="protein sequence ID" value="QLY29003.1"/>
    <property type="molecule type" value="Genomic_DNA"/>
</dbReference>
<sequence>MKLVERLWRVGPVPALCALLLLFTPLLGCLVDESEAHAPHPVHTFVDASGMLVDEPFHGDADNCLQFCAPDMPDSLHSVASHVVGTPPPPPAPLLVAILVLLLVAAARAPTGRRRGPPLLPVVSGRMLLTHLCIARR</sequence>
<reference evidence="2 3" key="1">
    <citation type="submission" date="2020-07" db="EMBL/GenBank/DDBJ databases">
        <authorList>
            <person name="Zhuang K."/>
            <person name="Ran Y."/>
        </authorList>
    </citation>
    <scope>NUCLEOTIDE SEQUENCE [LARGE SCALE GENOMIC DNA]</scope>
    <source>
        <strain evidence="2 3">WCH-YHL-001</strain>
    </source>
</reference>
<keyword evidence="3" id="KW-1185">Reference proteome</keyword>
<gene>
    <name evidence="2" type="ORF">H0264_27315</name>
</gene>
<feature type="transmembrane region" description="Helical" evidence="1">
    <location>
        <begin position="92"/>
        <end position="109"/>
    </location>
</feature>
<dbReference type="AlphaFoldDB" id="A0A7D6ZJ58"/>
<accession>A0A7D6ZJ58</accession>
<keyword evidence="1" id="KW-1133">Transmembrane helix</keyword>
<proteinExistence type="predicted"/>
<dbReference type="Proteomes" id="UP000515512">
    <property type="component" value="Chromosome"/>
</dbReference>
<evidence type="ECO:0000313" key="2">
    <source>
        <dbReference type="EMBL" id="QLY29003.1"/>
    </source>
</evidence>
<dbReference type="Pfam" id="PF26327">
    <property type="entry name" value="LpqS"/>
    <property type="match status" value="1"/>
</dbReference>
<keyword evidence="1" id="KW-0812">Transmembrane</keyword>
<dbReference type="RefSeq" id="WP_181580209.1">
    <property type="nucleotide sequence ID" value="NZ_CP059399.1"/>
</dbReference>
<protein>
    <submittedName>
        <fullName evidence="2">Uncharacterized protein</fullName>
    </submittedName>
</protein>